<feature type="region of interest" description="Disordered" evidence="5">
    <location>
        <begin position="239"/>
        <end position="260"/>
    </location>
</feature>
<protein>
    <recommendedName>
        <fullName evidence="6">Small-subunit processome Utp12 domain-containing protein</fullName>
    </recommendedName>
</protein>
<dbReference type="EMBL" id="JARGEI010000029">
    <property type="protein sequence ID" value="KAJ8706143.1"/>
    <property type="molecule type" value="Genomic_DNA"/>
</dbReference>
<feature type="region of interest" description="Disordered" evidence="5">
    <location>
        <begin position="582"/>
        <end position="627"/>
    </location>
</feature>
<dbReference type="InterPro" id="IPR001680">
    <property type="entry name" value="WD40_rpt"/>
</dbReference>
<dbReference type="Gene3D" id="2.130.10.10">
    <property type="entry name" value="YVTN repeat-like/Quinoprotein amine dehydrogenase"/>
    <property type="match status" value="1"/>
</dbReference>
<keyword evidence="2" id="KW-0539">Nucleus</keyword>
<dbReference type="GO" id="GO:0005730">
    <property type="term" value="C:nucleolus"/>
    <property type="evidence" value="ECO:0007669"/>
    <property type="project" value="TreeGrafter"/>
</dbReference>
<keyword evidence="4" id="KW-0853">WD repeat</keyword>
<dbReference type="PROSITE" id="PS50082">
    <property type="entry name" value="WD_REPEATS_2"/>
    <property type="match status" value="1"/>
</dbReference>
<dbReference type="Pfam" id="PF04003">
    <property type="entry name" value="Utp12"/>
    <property type="match status" value="1"/>
</dbReference>
<evidence type="ECO:0000256" key="4">
    <source>
        <dbReference type="PROSITE-ProRule" id="PRU00221"/>
    </source>
</evidence>
<proteinExistence type="inferred from homology"/>
<dbReference type="Proteomes" id="UP001231518">
    <property type="component" value="Chromosome 26"/>
</dbReference>
<evidence type="ECO:0000256" key="2">
    <source>
        <dbReference type="ARBA" id="ARBA00023242"/>
    </source>
</evidence>
<evidence type="ECO:0000256" key="3">
    <source>
        <dbReference type="ARBA" id="ARBA00038335"/>
    </source>
</evidence>
<dbReference type="SUPFAM" id="SSF50978">
    <property type="entry name" value="WD40 repeat-like"/>
    <property type="match status" value="1"/>
</dbReference>
<dbReference type="InterPro" id="IPR052414">
    <property type="entry name" value="U3_snoRNA-assoc_WDR"/>
</dbReference>
<evidence type="ECO:0000259" key="6">
    <source>
        <dbReference type="Pfam" id="PF04003"/>
    </source>
</evidence>
<dbReference type="PANTHER" id="PTHR44267:SF1">
    <property type="entry name" value="WD REPEAT-CONTAINING PROTEIN 43"/>
    <property type="match status" value="1"/>
</dbReference>
<feature type="repeat" description="WD" evidence="4">
    <location>
        <begin position="1"/>
        <end position="35"/>
    </location>
</feature>
<dbReference type="InterPro" id="IPR036322">
    <property type="entry name" value="WD40_repeat_dom_sf"/>
</dbReference>
<comment type="caution">
    <text evidence="7">The sequence shown here is derived from an EMBL/GenBank/DDBJ whole genome shotgun (WGS) entry which is preliminary data.</text>
</comment>
<keyword evidence="8" id="KW-1185">Reference proteome</keyword>
<dbReference type="PANTHER" id="PTHR44267">
    <property type="entry name" value="WD REPEAT-CONTAINING PROTEIN 43"/>
    <property type="match status" value="1"/>
</dbReference>
<sequence>MAEAAFSDDGKYYSAITQDGRLRIWDTETNVLKQEYTPDLHLTSPPSCLQWISATQSASTPQKGGKRKSLSEETHCIALGTTSGKILIYSVAQAKVETVLSNENTSSAISTLDWHRSYGLYSCNKENNVCEWNLHSSAIRYKYNVNVDSKNKHGNNVCAIKIVPHKQHTTARFLVAASYQVRLWRLHDGDATVVKNLGHNAAPTALLTIATLNDVCWLIEGSQNERLLSFWDVTITEDSIPQQNGDETPHKKQRRKSISKTVTTSTPTYNFVLEDAPRIVDVELKEEDGATRLSLAAATRSGVVHYYGLMLNGSSTKPIKPTVTIQVSSGEARPLPLQCCRLPRTGDLLLGYWNGPVLTFEKVTPDLKSKTQFLIRGDSKETKKKVKQTNEVNKVRTEHDASQVTYVEPMGGVARKRATPGDKIEVPMEARLANLALDVKGRGRSAVSQNLTKLLMQGLHSKDKGIILTVLQKDDPLVALRTVSNLPADYVPQLLEQLADMATRKTSQCASVCTWMSALVRCHSALLLATMGSKSSDYLTQLQAIFTLRRSHLCQLLNLKGRLDLTISQRSAADIALDEQEPVLNYNDSSSDEEMEAEAYQSDSGASWGDDKFESDASAAADESDAD</sequence>
<reference evidence="7" key="1">
    <citation type="submission" date="2023-03" db="EMBL/GenBank/DDBJ databases">
        <title>Chromosome-level genomes of two armyworms, Mythimna separata and Mythimna loreyi, provide insights into the biosynthesis and reception of sex pheromones.</title>
        <authorList>
            <person name="Zhao H."/>
        </authorList>
    </citation>
    <scope>NUCLEOTIDE SEQUENCE</scope>
    <source>
        <strain evidence="7">BeijingLab</strain>
        <tissue evidence="7">Pupa</tissue>
    </source>
</reference>
<evidence type="ECO:0000256" key="1">
    <source>
        <dbReference type="ARBA" id="ARBA00004123"/>
    </source>
</evidence>
<comment type="similarity">
    <text evidence="3">Belongs to the UTP5 family.</text>
</comment>
<evidence type="ECO:0000256" key="5">
    <source>
        <dbReference type="SAM" id="MobiDB-lite"/>
    </source>
</evidence>
<feature type="domain" description="Small-subunit processome Utp12" evidence="6">
    <location>
        <begin position="463"/>
        <end position="566"/>
    </location>
</feature>
<evidence type="ECO:0000313" key="8">
    <source>
        <dbReference type="Proteomes" id="UP001231518"/>
    </source>
</evidence>
<name>A0AAD8DLB6_MYTSE</name>
<comment type="subcellular location">
    <subcellularLocation>
        <location evidence="1">Nucleus</location>
    </subcellularLocation>
</comment>
<dbReference type="GO" id="GO:0000462">
    <property type="term" value="P:maturation of SSU-rRNA from tricistronic rRNA transcript (SSU-rRNA, 5.8S rRNA, LSU-rRNA)"/>
    <property type="evidence" value="ECO:0007669"/>
    <property type="project" value="TreeGrafter"/>
</dbReference>
<accession>A0AAD8DLB6</accession>
<gene>
    <name evidence="7" type="ORF">PYW07_010920</name>
</gene>
<dbReference type="AlphaFoldDB" id="A0AAD8DLB6"/>
<evidence type="ECO:0000313" key="7">
    <source>
        <dbReference type="EMBL" id="KAJ8706143.1"/>
    </source>
</evidence>
<dbReference type="InterPro" id="IPR007148">
    <property type="entry name" value="SSU_processome_Utp12"/>
</dbReference>
<dbReference type="InterPro" id="IPR015943">
    <property type="entry name" value="WD40/YVTN_repeat-like_dom_sf"/>
</dbReference>
<organism evidence="7 8">
    <name type="scientific">Mythimna separata</name>
    <name type="common">Oriental armyworm</name>
    <name type="synonym">Pseudaletia separata</name>
    <dbReference type="NCBI Taxonomy" id="271217"/>
    <lineage>
        <taxon>Eukaryota</taxon>
        <taxon>Metazoa</taxon>
        <taxon>Ecdysozoa</taxon>
        <taxon>Arthropoda</taxon>
        <taxon>Hexapoda</taxon>
        <taxon>Insecta</taxon>
        <taxon>Pterygota</taxon>
        <taxon>Neoptera</taxon>
        <taxon>Endopterygota</taxon>
        <taxon>Lepidoptera</taxon>
        <taxon>Glossata</taxon>
        <taxon>Ditrysia</taxon>
        <taxon>Noctuoidea</taxon>
        <taxon>Noctuidae</taxon>
        <taxon>Noctuinae</taxon>
        <taxon>Hadenini</taxon>
        <taxon>Mythimna</taxon>
    </lineage>
</organism>